<proteinExistence type="predicted"/>
<gene>
    <name evidence="12" type="ORF">SAMN04488002_0145</name>
</gene>
<dbReference type="EMBL" id="FOYO01000001">
    <property type="protein sequence ID" value="SFR32503.1"/>
    <property type="molecule type" value="Genomic_DNA"/>
</dbReference>
<feature type="transmembrane region" description="Helical" evidence="9">
    <location>
        <begin position="249"/>
        <end position="272"/>
    </location>
</feature>
<dbReference type="NCBIfam" id="TIGR00786">
    <property type="entry name" value="dctM"/>
    <property type="match status" value="1"/>
</dbReference>
<evidence type="ECO:0000256" key="4">
    <source>
        <dbReference type="ARBA" id="ARBA00022519"/>
    </source>
</evidence>
<dbReference type="InterPro" id="IPR010656">
    <property type="entry name" value="DctM"/>
</dbReference>
<reference evidence="13" key="1">
    <citation type="submission" date="2016-10" db="EMBL/GenBank/DDBJ databases">
        <authorList>
            <person name="Varghese N."/>
            <person name="Submissions S."/>
        </authorList>
    </citation>
    <scope>NUCLEOTIDE SEQUENCE [LARGE SCALE GENOMIC DNA]</scope>
    <source>
        <strain evidence="13">DSM 26921</strain>
    </source>
</reference>
<comment type="function">
    <text evidence="8">Part of the tripartite ATP-independent periplasmic (TRAP) transport system.</text>
</comment>
<dbReference type="InterPro" id="IPR055348">
    <property type="entry name" value="DctQ"/>
</dbReference>
<evidence type="ECO:0000256" key="7">
    <source>
        <dbReference type="ARBA" id="ARBA00023136"/>
    </source>
</evidence>
<feature type="transmembrane region" description="Helical" evidence="9">
    <location>
        <begin position="523"/>
        <end position="551"/>
    </location>
</feature>
<dbReference type="InterPro" id="IPR004681">
    <property type="entry name" value="TRAP_DctM"/>
</dbReference>
<dbReference type="GO" id="GO:0005886">
    <property type="term" value="C:plasma membrane"/>
    <property type="evidence" value="ECO:0007669"/>
    <property type="project" value="UniProtKB-SubCell"/>
</dbReference>
<accession>A0A1I6FRF6</accession>
<feature type="transmembrane region" description="Helical" evidence="9">
    <location>
        <begin position="605"/>
        <end position="629"/>
    </location>
</feature>
<feature type="transmembrane region" description="Helical" evidence="9">
    <location>
        <begin position="84"/>
        <end position="105"/>
    </location>
</feature>
<feature type="transmembrane region" description="Helical" evidence="9">
    <location>
        <begin position="377"/>
        <end position="402"/>
    </location>
</feature>
<evidence type="ECO:0000256" key="2">
    <source>
        <dbReference type="ARBA" id="ARBA00022448"/>
    </source>
</evidence>
<organism evidence="12 13">
    <name type="scientific">Litoreibacter janthinus</name>
    <dbReference type="NCBI Taxonomy" id="670154"/>
    <lineage>
        <taxon>Bacteria</taxon>
        <taxon>Pseudomonadati</taxon>
        <taxon>Pseudomonadota</taxon>
        <taxon>Alphaproteobacteria</taxon>
        <taxon>Rhodobacterales</taxon>
        <taxon>Roseobacteraceae</taxon>
        <taxon>Litoreibacter</taxon>
    </lineage>
</organism>
<evidence type="ECO:0000256" key="3">
    <source>
        <dbReference type="ARBA" id="ARBA00022475"/>
    </source>
</evidence>
<feature type="transmembrane region" description="Helical" evidence="9">
    <location>
        <begin position="44"/>
        <end position="63"/>
    </location>
</feature>
<keyword evidence="7 9" id="KW-0472">Membrane</keyword>
<feature type="transmembrane region" description="Helical" evidence="9">
    <location>
        <begin position="12"/>
        <end position="32"/>
    </location>
</feature>
<comment type="subcellular location">
    <subcellularLocation>
        <location evidence="1 8">Cell inner membrane</location>
        <topology evidence="1 8">Multi-pass membrane protein</topology>
    </subcellularLocation>
</comment>
<protein>
    <submittedName>
        <fullName evidence="12">TRAP transporter, DctM subunit</fullName>
    </submittedName>
</protein>
<feature type="transmembrane region" description="Helical" evidence="9">
    <location>
        <begin position="292"/>
        <end position="316"/>
    </location>
</feature>
<feature type="transmembrane region" description="Helical" evidence="9">
    <location>
        <begin position="450"/>
        <end position="468"/>
    </location>
</feature>
<feature type="transmembrane region" description="Helical" evidence="9">
    <location>
        <begin position="480"/>
        <end position="503"/>
    </location>
</feature>
<evidence type="ECO:0000256" key="6">
    <source>
        <dbReference type="ARBA" id="ARBA00022989"/>
    </source>
</evidence>
<dbReference type="Pfam" id="PF06808">
    <property type="entry name" value="DctM"/>
    <property type="match status" value="1"/>
</dbReference>
<dbReference type="Pfam" id="PF04290">
    <property type="entry name" value="DctQ"/>
    <property type="match status" value="1"/>
</dbReference>
<evidence type="ECO:0000259" key="11">
    <source>
        <dbReference type="Pfam" id="PF06808"/>
    </source>
</evidence>
<keyword evidence="4 8" id="KW-0997">Cell inner membrane</keyword>
<feature type="transmembrane region" description="Helical" evidence="9">
    <location>
        <begin position="337"/>
        <end position="357"/>
    </location>
</feature>
<keyword evidence="3" id="KW-1003">Cell membrane</keyword>
<dbReference type="AlphaFoldDB" id="A0A1I6FRF6"/>
<keyword evidence="5 9" id="KW-0812">Transmembrane</keyword>
<keyword evidence="6 9" id="KW-1133">Transmembrane helix</keyword>
<evidence type="ECO:0000259" key="10">
    <source>
        <dbReference type="Pfam" id="PF04290"/>
    </source>
</evidence>
<dbReference type="OrthoDB" id="9790209at2"/>
<evidence type="ECO:0000256" key="8">
    <source>
        <dbReference type="RuleBase" id="RU369079"/>
    </source>
</evidence>
<dbReference type="GO" id="GO:0022857">
    <property type="term" value="F:transmembrane transporter activity"/>
    <property type="evidence" value="ECO:0007669"/>
    <property type="project" value="UniProtKB-UniRule"/>
</dbReference>
<evidence type="ECO:0000256" key="1">
    <source>
        <dbReference type="ARBA" id="ARBA00004429"/>
    </source>
</evidence>
<evidence type="ECO:0000256" key="9">
    <source>
        <dbReference type="SAM" id="Phobius"/>
    </source>
</evidence>
<feature type="transmembrane region" description="Helical" evidence="9">
    <location>
        <begin position="209"/>
        <end position="237"/>
    </location>
</feature>
<feature type="domain" description="TRAP C4-dicarboxylate transport system permease DctM subunit" evidence="11">
    <location>
        <begin position="214"/>
        <end position="624"/>
    </location>
</feature>
<feature type="transmembrane region" description="Helical" evidence="9">
    <location>
        <begin position="180"/>
        <end position="197"/>
    </location>
</feature>
<keyword evidence="2 8" id="KW-0813">Transport</keyword>
<dbReference type="PANTHER" id="PTHR33362:SF5">
    <property type="entry name" value="C4-DICARBOXYLATE TRAP TRANSPORTER LARGE PERMEASE PROTEIN DCTM"/>
    <property type="match status" value="1"/>
</dbReference>
<feature type="transmembrane region" description="Helical" evidence="9">
    <location>
        <begin position="125"/>
        <end position="145"/>
    </location>
</feature>
<name>A0A1I6FRF6_9RHOB</name>
<feature type="domain" description="Tripartite ATP-independent periplasmic transporters DctQ component" evidence="10">
    <location>
        <begin position="23"/>
        <end position="152"/>
    </location>
</feature>
<dbReference type="PANTHER" id="PTHR33362">
    <property type="entry name" value="SIALIC ACID TRAP TRANSPORTER PERMEASE PROTEIN SIAT-RELATED"/>
    <property type="match status" value="1"/>
</dbReference>
<evidence type="ECO:0000313" key="13">
    <source>
        <dbReference type="Proteomes" id="UP000199658"/>
    </source>
</evidence>
<feature type="transmembrane region" description="Helical" evidence="9">
    <location>
        <begin position="423"/>
        <end position="444"/>
    </location>
</feature>
<evidence type="ECO:0000256" key="5">
    <source>
        <dbReference type="ARBA" id="ARBA00022692"/>
    </source>
</evidence>
<keyword evidence="13" id="KW-1185">Reference proteome</keyword>
<evidence type="ECO:0000313" key="12">
    <source>
        <dbReference type="EMBL" id="SFR32503.1"/>
    </source>
</evidence>
<feature type="transmembrane region" description="Helical" evidence="9">
    <location>
        <begin position="563"/>
        <end position="585"/>
    </location>
</feature>
<dbReference type="STRING" id="670154.SAMN04488002_0145"/>
<sequence>MRSLLDGLYKTSGFAAAIALIAILGLVIAQMVARWSGQIFPGGAQYAGYAMAATSFLAMAYTFNHNAHIRVALFVSKSGRFRRVVEIWCYTLASLSALFLAWFAVKATLLSARINDISQGQDATPLWMPQTFMAIGAVVFAVAVVDNLARIVFSSYQGVDAVDYGHDWAGYLLSSKASRAIAVGIVLLIVYASMQAMTGFDRDAVALKIGIFLFVMFFLLGSGIWVGLALMGVAYIGMIGFTSRNPGNAMIITVWTSSSSWTLTALPLFIWMGEVLYRTRLSEDMFRGLAPWLARIPGGLLHTNVVGCTVFAAVSGSSAATLTTVGKMSIPELQKRGYPEFMTIGTLAGAATLGLMIPPSLTLIVYGVTVKESITKLFMAGVIPGLVLAAMFMLYIVAWYFLRPAQRPEPEPRMGFIAALKNSTLLIPVIALVVVVIGSMYGGYATPTEAAAFGVVGALVLAALQGSLNRHTFIESLLGATRTSAMIALILMGAAFLSLSMGFTGLPRALAAWIAEFNLSPVALIAALTVFYIVIGMFLDGISAVVLTMAIIEPMIRAAGIDLIWFGIFIVVVVEMAQITPPIGFNLFVLQSMTKHDITYIAKTALPMFGIMVLMVAILVAFPGLATWLPDQLLSQ</sequence>
<dbReference type="Proteomes" id="UP000199658">
    <property type="component" value="Unassembled WGS sequence"/>
</dbReference>